<keyword evidence="7" id="KW-0804">Transcription</keyword>
<dbReference type="Pfam" id="PF00155">
    <property type="entry name" value="Aminotran_1_2"/>
    <property type="match status" value="1"/>
</dbReference>
<evidence type="ECO:0000313" key="10">
    <source>
        <dbReference type="Proteomes" id="UP000279446"/>
    </source>
</evidence>
<dbReference type="InterPro" id="IPR015424">
    <property type="entry name" value="PyrdxlP-dep_Trfase"/>
</dbReference>
<accession>A0A433Y7G4</accession>
<dbReference type="GO" id="GO:0003700">
    <property type="term" value="F:DNA-binding transcription factor activity"/>
    <property type="evidence" value="ECO:0007669"/>
    <property type="project" value="InterPro"/>
</dbReference>
<dbReference type="GO" id="GO:0003677">
    <property type="term" value="F:DNA binding"/>
    <property type="evidence" value="ECO:0007669"/>
    <property type="project" value="UniProtKB-KW"/>
</dbReference>
<dbReference type="OrthoDB" id="9802601at2"/>
<evidence type="ECO:0000313" key="9">
    <source>
        <dbReference type="EMBL" id="RUT45334.1"/>
    </source>
</evidence>
<reference evidence="9 10" key="1">
    <citation type="submission" date="2018-12" db="EMBL/GenBank/DDBJ databases">
        <authorList>
            <person name="Sun L."/>
            <person name="Chen Z."/>
        </authorList>
    </citation>
    <scope>NUCLEOTIDE SEQUENCE [LARGE SCALE GENOMIC DNA]</scope>
    <source>
        <strain evidence="9 10">DSM 15890</strain>
    </source>
</reference>
<dbReference type="Gene3D" id="3.40.640.10">
    <property type="entry name" value="Type I PLP-dependent aspartate aminotransferase-like (Major domain)"/>
    <property type="match status" value="1"/>
</dbReference>
<comment type="cofactor">
    <cofactor evidence="1">
        <name>pyridoxal 5'-phosphate</name>
        <dbReference type="ChEBI" id="CHEBI:597326"/>
    </cofactor>
</comment>
<dbReference type="EMBL" id="RZNY01000012">
    <property type="protein sequence ID" value="RUT45334.1"/>
    <property type="molecule type" value="Genomic_DNA"/>
</dbReference>
<dbReference type="Pfam" id="PF00392">
    <property type="entry name" value="GntR"/>
    <property type="match status" value="1"/>
</dbReference>
<evidence type="ECO:0000256" key="7">
    <source>
        <dbReference type="ARBA" id="ARBA00023163"/>
    </source>
</evidence>
<organism evidence="9 10">
    <name type="scientific">Paenibacillus anaericanus</name>
    <dbReference type="NCBI Taxonomy" id="170367"/>
    <lineage>
        <taxon>Bacteria</taxon>
        <taxon>Bacillati</taxon>
        <taxon>Bacillota</taxon>
        <taxon>Bacilli</taxon>
        <taxon>Bacillales</taxon>
        <taxon>Paenibacillaceae</taxon>
        <taxon>Paenibacillus</taxon>
    </lineage>
</organism>
<evidence type="ECO:0000256" key="2">
    <source>
        <dbReference type="ARBA" id="ARBA00005384"/>
    </source>
</evidence>
<keyword evidence="6" id="KW-0238">DNA-binding</keyword>
<dbReference type="InterPro" id="IPR004839">
    <property type="entry name" value="Aminotransferase_I/II_large"/>
</dbReference>
<dbReference type="InterPro" id="IPR015421">
    <property type="entry name" value="PyrdxlP-dep_Trfase_major"/>
</dbReference>
<dbReference type="CDD" id="cd00609">
    <property type="entry name" value="AAT_like"/>
    <property type="match status" value="1"/>
</dbReference>
<dbReference type="PANTHER" id="PTHR46577:SF1">
    <property type="entry name" value="HTH-TYPE TRANSCRIPTIONAL REGULATORY PROTEIN GABR"/>
    <property type="match status" value="1"/>
</dbReference>
<dbReference type="PANTHER" id="PTHR46577">
    <property type="entry name" value="HTH-TYPE TRANSCRIPTIONAL REGULATORY PROTEIN GABR"/>
    <property type="match status" value="1"/>
</dbReference>
<evidence type="ECO:0000256" key="6">
    <source>
        <dbReference type="ARBA" id="ARBA00023125"/>
    </source>
</evidence>
<keyword evidence="3 9" id="KW-0032">Aminotransferase</keyword>
<keyword evidence="9" id="KW-0808">Transferase</keyword>
<dbReference type="GO" id="GO:0008483">
    <property type="term" value="F:transaminase activity"/>
    <property type="evidence" value="ECO:0007669"/>
    <property type="project" value="UniProtKB-KW"/>
</dbReference>
<dbReference type="SUPFAM" id="SSF53383">
    <property type="entry name" value="PLP-dependent transferases"/>
    <property type="match status" value="1"/>
</dbReference>
<dbReference type="AlphaFoldDB" id="A0A433Y7G4"/>
<dbReference type="InterPro" id="IPR036388">
    <property type="entry name" value="WH-like_DNA-bd_sf"/>
</dbReference>
<gene>
    <name evidence="9" type="ORF">EJP82_15340</name>
</gene>
<comment type="caution">
    <text evidence="9">The sequence shown here is derived from an EMBL/GenBank/DDBJ whole genome shotgun (WGS) entry which is preliminary data.</text>
</comment>
<feature type="domain" description="HTH gntR-type" evidence="8">
    <location>
        <begin position="1"/>
        <end position="69"/>
    </location>
</feature>
<comment type="similarity">
    <text evidence="2">In the C-terminal section; belongs to the class-I pyridoxal-phosphate-dependent aminotransferase family.</text>
</comment>
<keyword evidence="10" id="KW-1185">Reference proteome</keyword>
<name>A0A433Y7G4_9BACL</name>
<dbReference type="RefSeq" id="WP_127192939.1">
    <property type="nucleotide sequence ID" value="NZ_RZNY01000012.1"/>
</dbReference>
<dbReference type="PROSITE" id="PS50949">
    <property type="entry name" value="HTH_GNTR"/>
    <property type="match status" value="1"/>
</dbReference>
<evidence type="ECO:0000259" key="8">
    <source>
        <dbReference type="PROSITE" id="PS50949"/>
    </source>
</evidence>
<evidence type="ECO:0000256" key="3">
    <source>
        <dbReference type="ARBA" id="ARBA00022576"/>
    </source>
</evidence>
<evidence type="ECO:0000256" key="5">
    <source>
        <dbReference type="ARBA" id="ARBA00023015"/>
    </source>
</evidence>
<dbReference type="SMART" id="SM00345">
    <property type="entry name" value="HTH_GNTR"/>
    <property type="match status" value="1"/>
</dbReference>
<dbReference type="InterPro" id="IPR000524">
    <property type="entry name" value="Tscrpt_reg_HTH_GntR"/>
</dbReference>
<keyword evidence="4" id="KW-0663">Pyridoxal phosphate</keyword>
<dbReference type="Gene3D" id="1.10.10.10">
    <property type="entry name" value="Winged helix-like DNA-binding domain superfamily/Winged helix DNA-binding domain"/>
    <property type="match status" value="1"/>
</dbReference>
<dbReference type="GO" id="GO:0030170">
    <property type="term" value="F:pyridoxal phosphate binding"/>
    <property type="evidence" value="ECO:0007669"/>
    <property type="project" value="InterPro"/>
</dbReference>
<dbReference type="SUPFAM" id="SSF46785">
    <property type="entry name" value="Winged helix' DNA-binding domain"/>
    <property type="match status" value="1"/>
</dbReference>
<sequence>MKEYAKIMNDIERRIDDGEIRGGQRLPSIRQLAEHYSCSKSTIIRAYSELEKRHLVYSIPQSGYYVVLKKVELEPSAGHSVIDFSSAAPDPNLFPYLDFQHCLNKAIDMYRSHLFTYGTPQGLPSLLNVLSKHLTNHQVFTSPEHIMITSGVQQALAILTTMPFPNGKRTVLLEQPSYHLMIQLLGCYGIPAKGITRSESGIDLNELEHLFRTGNIKMFYTIPRFHNPLGTSYSEKTKKAIGELAKRYDVYVVEDDYLADMETDTKSDPIFAYGSSHVIYLKSYAKILFPGLRLGVAVLPPALLDTFSMHKRLSDIDSSMLSQAALEIYIQSGMFERRKQKIKTTYYNRMQKLNHALDTFNDTDDIHHAQISSGVHTHIVLPEQLYVPSLINRLSKKGVILKEIEHSYLPLFDQQQSMLKLSITKVVEDQIEEGIRTLFAEIKKTRRLS</sequence>
<dbReference type="InterPro" id="IPR051446">
    <property type="entry name" value="HTH_trans_reg/aminotransferase"/>
</dbReference>
<dbReference type="CDD" id="cd07377">
    <property type="entry name" value="WHTH_GntR"/>
    <property type="match status" value="1"/>
</dbReference>
<evidence type="ECO:0000256" key="1">
    <source>
        <dbReference type="ARBA" id="ARBA00001933"/>
    </source>
</evidence>
<keyword evidence="5" id="KW-0805">Transcription regulation</keyword>
<dbReference type="InterPro" id="IPR036390">
    <property type="entry name" value="WH_DNA-bd_sf"/>
</dbReference>
<protein>
    <submittedName>
        <fullName evidence="9">PLP-dependent aminotransferase family protein</fullName>
    </submittedName>
</protein>
<evidence type="ECO:0000256" key="4">
    <source>
        <dbReference type="ARBA" id="ARBA00022898"/>
    </source>
</evidence>
<dbReference type="Proteomes" id="UP000279446">
    <property type="component" value="Unassembled WGS sequence"/>
</dbReference>
<proteinExistence type="inferred from homology"/>